<dbReference type="Gene3D" id="3.30.460.40">
    <property type="match status" value="1"/>
</dbReference>
<dbReference type="EMBL" id="CP159837">
    <property type="protein sequence ID" value="XCM35060.1"/>
    <property type="molecule type" value="Genomic_DNA"/>
</dbReference>
<gene>
    <name evidence="1" type="ORF">ABWT76_003714</name>
</gene>
<name>A0AAU8J7G6_9CYAN</name>
<protein>
    <submittedName>
        <fullName evidence="1">Uncharacterized protein</fullName>
    </submittedName>
</protein>
<dbReference type="AlphaFoldDB" id="A0AAU8J7G6"/>
<organism evidence="1">
    <name type="scientific">Planktothricoides raciborskii GIHE-MW2</name>
    <dbReference type="NCBI Taxonomy" id="2792601"/>
    <lineage>
        <taxon>Bacteria</taxon>
        <taxon>Bacillati</taxon>
        <taxon>Cyanobacteriota</taxon>
        <taxon>Cyanophyceae</taxon>
        <taxon>Oscillatoriophycideae</taxon>
        <taxon>Oscillatoriales</taxon>
        <taxon>Oscillatoriaceae</taxon>
        <taxon>Planktothricoides</taxon>
    </lineage>
</organism>
<dbReference type="InterPro" id="IPR043519">
    <property type="entry name" value="NT_sf"/>
</dbReference>
<evidence type="ECO:0000313" key="1">
    <source>
        <dbReference type="EMBL" id="XCM35060.1"/>
    </source>
</evidence>
<dbReference type="RefSeq" id="WP_354634771.1">
    <property type="nucleotide sequence ID" value="NZ_CP159837.1"/>
</dbReference>
<accession>A0AAU8J7G6</accession>
<proteinExistence type="predicted"/>
<dbReference type="SUPFAM" id="SSF81301">
    <property type="entry name" value="Nucleotidyltransferase"/>
    <property type="match status" value="1"/>
</dbReference>
<reference evidence="1" key="1">
    <citation type="submission" date="2024-07" db="EMBL/GenBank/DDBJ databases">
        <authorList>
            <person name="Kim Y.J."/>
            <person name="Jeong J.Y."/>
        </authorList>
    </citation>
    <scope>NUCLEOTIDE SEQUENCE</scope>
    <source>
        <strain evidence="1">GIHE-MW2</strain>
    </source>
</reference>
<sequence>MTVINRINYRTQSIDTSIEAEQVQFKLWRKMTPSQKESLFKRIAKRGAILALAGIKSQFPNASTDTIRQHYIRKRLGEKWAKFLSGLTYQGDLMIEDPIWLALELASILNSLDIPYYVGGSVASSLQGEVRLTQDLNLVVNIQASQIQSLIKAIADQFYISDIAVEEAVNRKTSSFNVIHLTTTEKADIFVMKDDEFSLSQMSRRVLHCPDGDMSKSFYLCTPEDTILQKLLWFRMANSESQKQWRDILGVLKLQGKKLDFDYLQEWGKRLKLTDLLVQALRESGGSSHISKGEAFE</sequence>